<feature type="domain" description="Pseudouridine synthase RsuA/RluA-like" evidence="4">
    <location>
        <begin position="7"/>
        <end position="155"/>
    </location>
</feature>
<dbReference type="InterPro" id="IPR020094">
    <property type="entry name" value="TruA/RsuA/RluB/E/F_N"/>
</dbReference>
<dbReference type="InterPro" id="IPR020103">
    <property type="entry name" value="PsdUridine_synth_cat_dom_sf"/>
</dbReference>
<proteinExistence type="inferred from homology"/>
<dbReference type="OrthoDB" id="1012272at2"/>
<accession>A0A4R1BMX2</accession>
<dbReference type="Pfam" id="PF00849">
    <property type="entry name" value="PseudoU_synth_2"/>
    <property type="match status" value="1"/>
</dbReference>
<dbReference type="Gene3D" id="3.30.70.580">
    <property type="entry name" value="Pseudouridine synthase I, catalytic domain, N-terminal subdomain"/>
    <property type="match status" value="1"/>
</dbReference>
<dbReference type="Proteomes" id="UP000295334">
    <property type="component" value="Unassembled WGS sequence"/>
</dbReference>
<dbReference type="InterPro" id="IPR042092">
    <property type="entry name" value="PsdUridine_s_RsuA/RluB/E/F_cat"/>
</dbReference>
<dbReference type="PROSITE" id="PS01149">
    <property type="entry name" value="PSI_RSU"/>
    <property type="match status" value="1"/>
</dbReference>
<dbReference type="EC" id="5.4.99.-" evidence="3"/>
<evidence type="ECO:0000313" key="6">
    <source>
        <dbReference type="Proteomes" id="UP000295334"/>
    </source>
</evidence>
<reference evidence="5 6" key="1">
    <citation type="submission" date="2019-03" db="EMBL/GenBank/DDBJ databases">
        <authorList>
            <person name="Kim M.K.M."/>
        </authorList>
    </citation>
    <scope>NUCLEOTIDE SEQUENCE [LARGE SCALE GENOMIC DNA]</scope>
    <source>
        <strain evidence="5 6">17J68-12</strain>
    </source>
</reference>
<gene>
    <name evidence="5" type="ORF">EPD60_03245</name>
</gene>
<dbReference type="AlphaFoldDB" id="A0A4R1BMX2"/>
<dbReference type="Gene3D" id="3.30.70.1560">
    <property type="entry name" value="Alpha-L RNA-binding motif"/>
    <property type="match status" value="1"/>
</dbReference>
<keyword evidence="2 3" id="KW-0413">Isomerase</keyword>
<organism evidence="5 6">
    <name type="scientific">Flaviaesturariibacter flavus</name>
    <dbReference type="NCBI Taxonomy" id="2502780"/>
    <lineage>
        <taxon>Bacteria</taxon>
        <taxon>Pseudomonadati</taxon>
        <taxon>Bacteroidota</taxon>
        <taxon>Chitinophagia</taxon>
        <taxon>Chitinophagales</taxon>
        <taxon>Chitinophagaceae</taxon>
        <taxon>Flaviaestuariibacter</taxon>
    </lineage>
</organism>
<evidence type="ECO:0000259" key="4">
    <source>
        <dbReference type="Pfam" id="PF00849"/>
    </source>
</evidence>
<dbReference type="PANTHER" id="PTHR47683:SF2">
    <property type="entry name" value="RNA-BINDING S4 DOMAIN-CONTAINING PROTEIN"/>
    <property type="match status" value="1"/>
</dbReference>
<protein>
    <recommendedName>
        <fullName evidence="3">Pseudouridine synthase</fullName>
        <ecNumber evidence="3">5.4.99.-</ecNumber>
    </recommendedName>
</protein>
<evidence type="ECO:0000313" key="5">
    <source>
        <dbReference type="EMBL" id="TCJ18789.1"/>
    </source>
</evidence>
<dbReference type="InterPro" id="IPR018496">
    <property type="entry name" value="PsdUridine_synth_RsuA/RluB_CS"/>
</dbReference>
<dbReference type="GO" id="GO:0006364">
    <property type="term" value="P:rRNA processing"/>
    <property type="evidence" value="ECO:0007669"/>
    <property type="project" value="UniProtKB-ARBA"/>
</dbReference>
<dbReference type="EMBL" id="SJZI01000003">
    <property type="protein sequence ID" value="TCJ18789.1"/>
    <property type="molecule type" value="Genomic_DNA"/>
</dbReference>
<dbReference type="InterPro" id="IPR006145">
    <property type="entry name" value="PsdUridine_synth_RsuA/RluA"/>
</dbReference>
<evidence type="ECO:0000256" key="2">
    <source>
        <dbReference type="ARBA" id="ARBA00023235"/>
    </source>
</evidence>
<comment type="caution">
    <text evidence="5">The sequence shown here is derived from an EMBL/GenBank/DDBJ whole genome shotgun (WGS) entry which is preliminary data.</text>
</comment>
<dbReference type="SUPFAM" id="SSF55120">
    <property type="entry name" value="Pseudouridine synthase"/>
    <property type="match status" value="1"/>
</dbReference>
<dbReference type="InterPro" id="IPR000748">
    <property type="entry name" value="PsdUridine_synth_RsuA/RluB/E/F"/>
</dbReference>
<sequence>MPLPFRYFLLHKPHGVLSQFVSPYPQRLLGDLGFAFPEGTHALGRLDLESEGLLLLTTDKRMTKLLFQGAVPHPRVYHVEVKGVPDEADLERLRTGVPFLIEGGRTFTSAPCTVEAVPGPPHYFPSPYKYNPYVPTSWLKISLTEGRFHQVRKMVRVVGHPCIRLLRTSISGLELGDLQPGAVRELDAETFFGGLGIPVPD</sequence>
<dbReference type="InterPro" id="IPR050343">
    <property type="entry name" value="RsuA_PseudoU_synthase"/>
</dbReference>
<dbReference type="PANTHER" id="PTHR47683">
    <property type="entry name" value="PSEUDOURIDINE SYNTHASE FAMILY PROTEIN-RELATED"/>
    <property type="match status" value="1"/>
</dbReference>
<keyword evidence="6" id="KW-1185">Reference proteome</keyword>
<evidence type="ECO:0000256" key="1">
    <source>
        <dbReference type="ARBA" id="ARBA00008348"/>
    </source>
</evidence>
<evidence type="ECO:0000256" key="3">
    <source>
        <dbReference type="RuleBase" id="RU003887"/>
    </source>
</evidence>
<dbReference type="RefSeq" id="WP_131446798.1">
    <property type="nucleotide sequence ID" value="NZ_SJZI01000003.1"/>
</dbReference>
<dbReference type="GO" id="GO:0009982">
    <property type="term" value="F:pseudouridine synthase activity"/>
    <property type="evidence" value="ECO:0007669"/>
    <property type="project" value="InterPro"/>
</dbReference>
<comment type="similarity">
    <text evidence="1 3">Belongs to the pseudouridine synthase RsuA family.</text>
</comment>
<dbReference type="GO" id="GO:0001522">
    <property type="term" value="P:pseudouridine synthesis"/>
    <property type="evidence" value="ECO:0007669"/>
    <property type="project" value="InterPro"/>
</dbReference>
<dbReference type="GO" id="GO:0003723">
    <property type="term" value="F:RNA binding"/>
    <property type="evidence" value="ECO:0007669"/>
    <property type="project" value="InterPro"/>
</dbReference>
<dbReference type="GO" id="GO:0140098">
    <property type="term" value="F:catalytic activity, acting on RNA"/>
    <property type="evidence" value="ECO:0007669"/>
    <property type="project" value="UniProtKB-ARBA"/>
</dbReference>
<name>A0A4R1BMX2_9BACT</name>
<dbReference type="NCBIfam" id="TIGR00093">
    <property type="entry name" value="pseudouridine synthase"/>
    <property type="match status" value="1"/>
</dbReference>